<dbReference type="InterPro" id="IPR008979">
    <property type="entry name" value="Galactose-bd-like_sf"/>
</dbReference>
<evidence type="ECO:0000256" key="3">
    <source>
        <dbReference type="ARBA" id="ARBA00022729"/>
    </source>
</evidence>
<dbReference type="GO" id="GO:0004553">
    <property type="term" value="F:hydrolase activity, hydrolyzing O-glycosyl compounds"/>
    <property type="evidence" value="ECO:0007669"/>
    <property type="project" value="InterPro"/>
</dbReference>
<evidence type="ECO:0000256" key="5">
    <source>
        <dbReference type="ARBA" id="ARBA00023277"/>
    </source>
</evidence>
<dbReference type="InterPro" id="IPR006710">
    <property type="entry name" value="Glyco_hydro_43"/>
</dbReference>
<evidence type="ECO:0000313" key="10">
    <source>
        <dbReference type="EMBL" id="PWJ75534.1"/>
    </source>
</evidence>
<name>A0AB73T432_9FIRM</name>
<comment type="caution">
    <text evidence="10">The sequence shown here is derived from an EMBL/GenBank/DDBJ whole genome shotgun (WGS) entry which is preliminary data.</text>
</comment>
<dbReference type="InterPro" id="IPR052176">
    <property type="entry name" value="Glycosyl_Hydrlase_43_Enz"/>
</dbReference>
<evidence type="ECO:0000256" key="4">
    <source>
        <dbReference type="ARBA" id="ARBA00022801"/>
    </source>
</evidence>
<keyword evidence="11" id="KW-1185">Reference proteome</keyword>
<evidence type="ECO:0000256" key="6">
    <source>
        <dbReference type="ARBA" id="ARBA00023295"/>
    </source>
</evidence>
<dbReference type="SMART" id="SM00606">
    <property type="entry name" value="CBD_IV"/>
    <property type="match status" value="1"/>
</dbReference>
<gene>
    <name evidence="10" type="ORF">C7383_106104</name>
</gene>
<evidence type="ECO:0000256" key="2">
    <source>
        <dbReference type="ARBA" id="ARBA00022651"/>
    </source>
</evidence>
<dbReference type="GO" id="GO:0030246">
    <property type="term" value="F:carbohydrate binding"/>
    <property type="evidence" value="ECO:0007669"/>
    <property type="project" value="InterPro"/>
</dbReference>
<dbReference type="Gene3D" id="2.60.120.260">
    <property type="entry name" value="Galactose-binding domain-like"/>
    <property type="match status" value="1"/>
</dbReference>
<keyword evidence="6 8" id="KW-0326">Glycosidase</keyword>
<dbReference type="AlphaFoldDB" id="A0AB73T432"/>
<keyword evidence="2" id="KW-0858">Xylan degradation</keyword>
<dbReference type="PANTHER" id="PTHR43772:SF2">
    <property type="entry name" value="PUTATIVE (AFU_ORTHOLOGUE AFUA_2G04480)-RELATED"/>
    <property type="match status" value="1"/>
</dbReference>
<keyword evidence="4 8" id="KW-0378">Hydrolase</keyword>
<dbReference type="InterPro" id="IPR005084">
    <property type="entry name" value="CBM6"/>
</dbReference>
<dbReference type="EMBL" id="QGGY01000006">
    <property type="protein sequence ID" value="PWJ75534.1"/>
    <property type="molecule type" value="Genomic_DNA"/>
</dbReference>
<feature type="domain" description="CBM6" evidence="9">
    <location>
        <begin position="332"/>
        <end position="464"/>
    </location>
</feature>
<keyword evidence="5" id="KW-0119">Carbohydrate metabolism</keyword>
<dbReference type="SUPFAM" id="SSF75005">
    <property type="entry name" value="Arabinanase/levansucrase/invertase"/>
    <property type="match status" value="1"/>
</dbReference>
<dbReference type="RefSeq" id="WP_109626476.1">
    <property type="nucleotide sequence ID" value="NZ_JANKBI010000004.1"/>
</dbReference>
<sequence length="473" mass="53852">MNPILPLHYSAPDGEPHVWASDPDTLYLYASNDRTGGFGMDPWQHVWSTKDLQDWTEHRPGFDARQAVDFEDVQLLPASDCAEKDGRYYYYFTAAGKQCVAFSDRPEGPFLNARPIEGTDFPSCGDPAVFVDDDGSAYLYWGQFSLRGCRLKDNMYELEEETHDTMLITEDGHGFHEGSSMRKRGDTYYLIYCDTDRGAATCLSYAVSKSPLGPFEKRGVIIDNADCDLASWNNHGSIVCFHDKWYIVYHRACFGIEMGGRKACIEPIQFDENGDIAEVKMTTQGAEGPIDALRRMDAYRACCFHRESLSIHERSECDNFFWKVPVTGWRRTMLDNRMKGARDVGVRSAHYVENGVHKEYLTKFTSGDAAVYRYLDFKDGVSRFTCSASNYLSSAKLEIHIDGPDGPCIGVCRIKDTNGFGPWNWRTFTCEVEPVKGVHEVCLKTYPDNQFGGWLCDLEWFRFERGQEESRNV</sequence>
<evidence type="ECO:0000259" key="9">
    <source>
        <dbReference type="PROSITE" id="PS51175"/>
    </source>
</evidence>
<dbReference type="GO" id="GO:0045493">
    <property type="term" value="P:xylan catabolic process"/>
    <property type="evidence" value="ECO:0007669"/>
    <property type="project" value="UniProtKB-KW"/>
</dbReference>
<dbReference type="Gene3D" id="2.115.10.20">
    <property type="entry name" value="Glycosyl hydrolase domain, family 43"/>
    <property type="match status" value="1"/>
</dbReference>
<dbReference type="InterPro" id="IPR006584">
    <property type="entry name" value="Cellulose-bd_IV"/>
</dbReference>
<evidence type="ECO:0000256" key="7">
    <source>
        <dbReference type="PIRSR" id="PIRSR606710-2"/>
    </source>
</evidence>
<keyword evidence="2" id="KW-0624">Polysaccharide degradation</keyword>
<feature type="site" description="Important for catalytic activity, responsible for pKa modulation of the active site Glu and correct orientation of both the proton donor and substrate" evidence="7">
    <location>
        <position position="126"/>
    </location>
</feature>
<proteinExistence type="inferred from homology"/>
<accession>A0AB73T432</accession>
<evidence type="ECO:0000313" key="11">
    <source>
        <dbReference type="Proteomes" id="UP000245412"/>
    </source>
</evidence>
<comment type="similarity">
    <text evidence="1 8">Belongs to the glycosyl hydrolase 43 family.</text>
</comment>
<dbReference type="InterPro" id="IPR023296">
    <property type="entry name" value="Glyco_hydro_beta-prop_sf"/>
</dbReference>
<dbReference type="CDD" id="cd18620">
    <property type="entry name" value="GH43_XylA-like"/>
    <property type="match status" value="1"/>
</dbReference>
<dbReference type="Proteomes" id="UP000245412">
    <property type="component" value="Unassembled WGS sequence"/>
</dbReference>
<reference evidence="10 11" key="1">
    <citation type="submission" date="2018-05" db="EMBL/GenBank/DDBJ databases">
        <authorList>
            <person name="Goeker M."/>
            <person name="Huntemann M."/>
            <person name="Clum A."/>
            <person name="Pillay M."/>
            <person name="Palaniappan K."/>
            <person name="Varghese N."/>
            <person name="Mikhailova N."/>
            <person name="Stamatis D."/>
            <person name="Reddy T."/>
            <person name="Daum C."/>
            <person name="Shapiro N."/>
            <person name="Ivanova N."/>
            <person name="Kyrpides N."/>
            <person name="Woyke T."/>
        </authorList>
    </citation>
    <scope>NUCLEOTIDE SEQUENCE [LARGE SCALE GENOMIC DNA]</scope>
    <source>
        <strain evidence="10 11">DSM 26524</strain>
    </source>
</reference>
<keyword evidence="3" id="KW-0732">Signal</keyword>
<protein>
    <submittedName>
        <fullName evidence="10">Carbohydrate binding protein with CBM6 domain</fullName>
    </submittedName>
</protein>
<dbReference type="SUPFAM" id="SSF49785">
    <property type="entry name" value="Galactose-binding domain-like"/>
    <property type="match status" value="1"/>
</dbReference>
<dbReference type="CDD" id="cd04084">
    <property type="entry name" value="CBM6_xylanase-like"/>
    <property type="match status" value="1"/>
</dbReference>
<evidence type="ECO:0000256" key="8">
    <source>
        <dbReference type="RuleBase" id="RU361187"/>
    </source>
</evidence>
<dbReference type="PANTHER" id="PTHR43772">
    <property type="entry name" value="ENDO-1,4-BETA-XYLANASE"/>
    <property type="match status" value="1"/>
</dbReference>
<evidence type="ECO:0000256" key="1">
    <source>
        <dbReference type="ARBA" id="ARBA00009865"/>
    </source>
</evidence>
<dbReference type="Pfam" id="PF04616">
    <property type="entry name" value="Glyco_hydro_43"/>
    <property type="match status" value="1"/>
</dbReference>
<dbReference type="Pfam" id="PF03422">
    <property type="entry name" value="CBM_6"/>
    <property type="match status" value="1"/>
</dbReference>
<organism evidence="10 11">
    <name type="scientific">Murimonas intestini</name>
    <dbReference type="NCBI Taxonomy" id="1337051"/>
    <lineage>
        <taxon>Bacteria</taxon>
        <taxon>Bacillati</taxon>
        <taxon>Bacillota</taxon>
        <taxon>Clostridia</taxon>
        <taxon>Lachnospirales</taxon>
        <taxon>Lachnospiraceae</taxon>
        <taxon>Murimonas</taxon>
    </lineage>
</organism>
<dbReference type="PROSITE" id="PS51175">
    <property type="entry name" value="CBM6"/>
    <property type="match status" value="1"/>
</dbReference>